<dbReference type="InterPro" id="IPR000253">
    <property type="entry name" value="FHA_dom"/>
</dbReference>
<dbReference type="OrthoDB" id="151099at2"/>
<evidence type="ECO:0000256" key="2">
    <source>
        <dbReference type="SAM" id="MobiDB-lite"/>
    </source>
</evidence>
<protein>
    <submittedName>
        <fullName evidence="4">FHA domain containing protein</fullName>
    </submittedName>
</protein>
<evidence type="ECO:0000256" key="1">
    <source>
        <dbReference type="ARBA" id="ARBA00022553"/>
    </source>
</evidence>
<evidence type="ECO:0000313" key="5">
    <source>
        <dbReference type="Proteomes" id="UP000000851"/>
    </source>
</evidence>
<dbReference type="STRING" id="479433.Caci_2647"/>
<dbReference type="Pfam" id="PF00498">
    <property type="entry name" value="FHA"/>
    <property type="match status" value="1"/>
</dbReference>
<accession>C7PZA6</accession>
<dbReference type="RefSeq" id="WP_012786856.1">
    <property type="nucleotide sequence ID" value="NC_013131.1"/>
</dbReference>
<feature type="compositionally biased region" description="Low complexity" evidence="2">
    <location>
        <begin position="136"/>
        <end position="145"/>
    </location>
</feature>
<dbReference type="FunCoup" id="C7PZA6">
    <property type="interactions" value="1"/>
</dbReference>
<dbReference type="CDD" id="cd00060">
    <property type="entry name" value="FHA"/>
    <property type="match status" value="1"/>
</dbReference>
<dbReference type="Proteomes" id="UP000000851">
    <property type="component" value="Chromosome"/>
</dbReference>
<feature type="domain" description="FHA" evidence="3">
    <location>
        <begin position="163"/>
        <end position="211"/>
    </location>
</feature>
<dbReference type="SMART" id="SM00240">
    <property type="entry name" value="FHA"/>
    <property type="match status" value="1"/>
</dbReference>
<dbReference type="Gene3D" id="2.60.200.20">
    <property type="match status" value="1"/>
</dbReference>
<dbReference type="InterPro" id="IPR050923">
    <property type="entry name" value="Cell_Proc_Reg/RNA_Proc"/>
</dbReference>
<dbReference type="SUPFAM" id="SSF49879">
    <property type="entry name" value="SMAD/FHA domain"/>
    <property type="match status" value="1"/>
</dbReference>
<dbReference type="PROSITE" id="PS50006">
    <property type="entry name" value="FHA_DOMAIN"/>
    <property type="match status" value="1"/>
</dbReference>
<dbReference type="PANTHER" id="PTHR23308">
    <property type="entry name" value="NUCLEAR INHIBITOR OF PROTEIN PHOSPHATASE-1"/>
    <property type="match status" value="1"/>
</dbReference>
<keyword evidence="1" id="KW-0597">Phosphoprotein</keyword>
<gene>
    <name evidence="4" type="ordered locus">Caci_2647</name>
</gene>
<evidence type="ECO:0000259" key="3">
    <source>
        <dbReference type="PROSITE" id="PS50006"/>
    </source>
</evidence>
<name>C7PZA6_CATAD</name>
<dbReference type="eggNOG" id="COG1716">
    <property type="taxonomic scope" value="Bacteria"/>
</dbReference>
<dbReference type="InParanoid" id="C7PZA6"/>
<proteinExistence type="predicted"/>
<dbReference type="InterPro" id="IPR042287">
    <property type="entry name" value="FhaA_N_sf"/>
</dbReference>
<feature type="region of interest" description="Disordered" evidence="2">
    <location>
        <begin position="123"/>
        <end position="145"/>
    </location>
</feature>
<organism evidence="4 5">
    <name type="scientific">Catenulispora acidiphila (strain DSM 44928 / JCM 14897 / NBRC 102108 / NRRL B-24433 / ID139908)</name>
    <dbReference type="NCBI Taxonomy" id="479433"/>
    <lineage>
        <taxon>Bacteria</taxon>
        <taxon>Bacillati</taxon>
        <taxon>Actinomycetota</taxon>
        <taxon>Actinomycetes</taxon>
        <taxon>Catenulisporales</taxon>
        <taxon>Catenulisporaceae</taxon>
        <taxon>Catenulispora</taxon>
    </lineage>
</organism>
<dbReference type="AlphaFoldDB" id="C7PZA6"/>
<reference evidence="4 5" key="1">
    <citation type="journal article" date="2009" name="Stand. Genomic Sci.">
        <title>Complete genome sequence of Catenulispora acidiphila type strain (ID 139908).</title>
        <authorList>
            <person name="Copeland A."/>
            <person name="Lapidus A."/>
            <person name="Glavina Del Rio T."/>
            <person name="Nolan M."/>
            <person name="Lucas S."/>
            <person name="Chen F."/>
            <person name="Tice H."/>
            <person name="Cheng J.F."/>
            <person name="Bruce D."/>
            <person name="Goodwin L."/>
            <person name="Pitluck S."/>
            <person name="Mikhailova N."/>
            <person name="Pati A."/>
            <person name="Ivanova N."/>
            <person name="Mavromatis K."/>
            <person name="Chen A."/>
            <person name="Palaniappan K."/>
            <person name="Chain P."/>
            <person name="Land M."/>
            <person name="Hauser L."/>
            <person name="Chang Y.J."/>
            <person name="Jeffries C.D."/>
            <person name="Chertkov O."/>
            <person name="Brettin T."/>
            <person name="Detter J.C."/>
            <person name="Han C."/>
            <person name="Ali Z."/>
            <person name="Tindall B.J."/>
            <person name="Goker M."/>
            <person name="Bristow J."/>
            <person name="Eisen J.A."/>
            <person name="Markowitz V."/>
            <person name="Hugenholtz P."/>
            <person name="Kyrpides N.C."/>
            <person name="Klenk H.P."/>
        </authorList>
    </citation>
    <scope>NUCLEOTIDE SEQUENCE [LARGE SCALE GENOMIC DNA]</scope>
    <source>
        <strain evidence="5">DSM 44928 / JCM 14897 / NBRC 102108 / NRRL B-24433 / ID139908</strain>
    </source>
</reference>
<dbReference type="Gene3D" id="3.30.2320.60">
    <property type="entry name" value="FhaA, phosphopeptide-binding domain (DUF3662)"/>
    <property type="match status" value="1"/>
</dbReference>
<sequence>MAMLDRFERRLENLISGGFARAFKAELVPAEIAAELRRECDDTVVVRGQGRSVAANDYVVQMAPEDFTRLAPYATELATQLNDAVRAHVNEQRYLLVGPLAVRLEAAEDLAVGVCRVRSVTLPANQPSGPSPQGPQSPQSPRQASAPWLEMNGTRIPLSTRQIILGRSPDADVRLHDPGVSSRHAVIRLGRSATIQDLDSTNGTFVDGRRVRNADLHDGAVIVLGGVRVTFHGA</sequence>
<dbReference type="Pfam" id="PF12401">
    <property type="entry name" value="FhaA_N"/>
    <property type="match status" value="1"/>
</dbReference>
<dbReference type="EMBL" id="CP001700">
    <property type="protein sequence ID" value="ACU71563.1"/>
    <property type="molecule type" value="Genomic_DNA"/>
</dbReference>
<dbReference type="InterPro" id="IPR008984">
    <property type="entry name" value="SMAD_FHA_dom_sf"/>
</dbReference>
<dbReference type="InterPro" id="IPR022128">
    <property type="entry name" value="FhaA_N"/>
</dbReference>
<dbReference type="KEGG" id="cai:Caci_2647"/>
<keyword evidence="5" id="KW-1185">Reference proteome</keyword>
<evidence type="ECO:0000313" key="4">
    <source>
        <dbReference type="EMBL" id="ACU71563.1"/>
    </source>
</evidence>
<dbReference type="HOGENOM" id="CLU_047963_1_1_11"/>